<dbReference type="PROSITE" id="PS51794">
    <property type="entry name" value="DAC"/>
    <property type="match status" value="1"/>
</dbReference>
<keyword evidence="8 10" id="KW-1133">Transmembrane helix</keyword>
<dbReference type="Pfam" id="PF19293">
    <property type="entry name" value="CdaA_N"/>
    <property type="match status" value="1"/>
</dbReference>
<dbReference type="FunFam" id="3.40.1700.10:FF:000002">
    <property type="entry name" value="Diadenylate cyclase"/>
    <property type="match status" value="1"/>
</dbReference>
<dbReference type="EMBL" id="DVFW01000018">
    <property type="protein sequence ID" value="HIQ80240.1"/>
    <property type="molecule type" value="Genomic_DNA"/>
</dbReference>
<comment type="subunit">
    <text evidence="10">Probably a homodimer.</text>
</comment>
<proteinExistence type="inferred from homology"/>
<dbReference type="SUPFAM" id="SSF143597">
    <property type="entry name" value="YojJ-like"/>
    <property type="match status" value="1"/>
</dbReference>
<dbReference type="InterPro" id="IPR014046">
    <property type="entry name" value="C-di-AMP_synthase"/>
</dbReference>
<dbReference type="EC" id="2.7.7.85" evidence="10"/>
<comment type="similarity">
    <text evidence="10">Belongs to the adenylate cyclase family. DacA/CdaA subfamily.</text>
</comment>
<keyword evidence="3 10" id="KW-0808">Transferase</keyword>
<comment type="catalytic activity">
    <reaction evidence="1 10">
        <text>2 ATP = 3',3'-c-di-AMP + 2 diphosphate</text>
        <dbReference type="Rhea" id="RHEA:35655"/>
        <dbReference type="ChEBI" id="CHEBI:30616"/>
        <dbReference type="ChEBI" id="CHEBI:33019"/>
        <dbReference type="ChEBI" id="CHEBI:71500"/>
        <dbReference type="EC" id="2.7.7.85"/>
    </reaction>
</comment>
<dbReference type="GO" id="GO:0106408">
    <property type="term" value="F:diadenylate cyclase activity"/>
    <property type="evidence" value="ECO:0007669"/>
    <property type="project" value="UniProtKB-EC"/>
</dbReference>
<dbReference type="InterPro" id="IPR050338">
    <property type="entry name" value="DisA"/>
</dbReference>
<dbReference type="NCBIfam" id="TIGR00159">
    <property type="entry name" value="diadenylate cyclase CdaA"/>
    <property type="match status" value="1"/>
</dbReference>
<dbReference type="PANTHER" id="PTHR34185">
    <property type="entry name" value="DIADENYLATE CYCLASE"/>
    <property type="match status" value="1"/>
</dbReference>
<comment type="caution">
    <text evidence="12">The sequence shown here is derived from an EMBL/GenBank/DDBJ whole genome shotgun (WGS) entry which is preliminary data.</text>
</comment>
<dbReference type="InterPro" id="IPR036888">
    <property type="entry name" value="DNA_integrity_DisA_N_sf"/>
</dbReference>
<name>A0A9D1CV98_9FIRM</name>
<gene>
    <name evidence="10" type="primary">dacA</name>
    <name evidence="12" type="ORF">IAD32_03020</name>
</gene>
<comment type="caution">
    <text evidence="10">Lacks conserved residue(s) required for the propagation of feature annotation.</text>
</comment>
<dbReference type="HAMAP" id="MF_01499">
    <property type="entry name" value="DacA"/>
    <property type="match status" value="1"/>
</dbReference>
<keyword evidence="9 10" id="KW-0472">Membrane</keyword>
<keyword evidence="2 10" id="KW-1003">Cell membrane</keyword>
<evidence type="ECO:0000256" key="5">
    <source>
        <dbReference type="ARBA" id="ARBA00022695"/>
    </source>
</evidence>
<reference evidence="12" key="2">
    <citation type="journal article" date="2021" name="PeerJ">
        <title>Extensive microbial diversity within the chicken gut microbiome revealed by metagenomics and culture.</title>
        <authorList>
            <person name="Gilroy R."/>
            <person name="Ravi A."/>
            <person name="Getino M."/>
            <person name="Pursley I."/>
            <person name="Horton D.L."/>
            <person name="Alikhan N.F."/>
            <person name="Baker D."/>
            <person name="Gharbi K."/>
            <person name="Hall N."/>
            <person name="Watson M."/>
            <person name="Adriaenssens E.M."/>
            <person name="Foster-Nyarko E."/>
            <person name="Jarju S."/>
            <person name="Secka A."/>
            <person name="Antonio M."/>
            <person name="Oren A."/>
            <person name="Chaudhuri R.R."/>
            <person name="La Ragione R."/>
            <person name="Hildebrand F."/>
            <person name="Pallen M.J."/>
        </authorList>
    </citation>
    <scope>NUCLEOTIDE SEQUENCE</scope>
    <source>
        <strain evidence="12">ChiSjej1B19-3389</strain>
    </source>
</reference>
<feature type="transmembrane region" description="Helical" evidence="10">
    <location>
        <begin position="19"/>
        <end position="36"/>
    </location>
</feature>
<dbReference type="AlphaFoldDB" id="A0A9D1CV98"/>
<keyword evidence="6 10" id="KW-0547">Nucleotide-binding</keyword>
<evidence type="ECO:0000256" key="9">
    <source>
        <dbReference type="ARBA" id="ARBA00023136"/>
    </source>
</evidence>
<dbReference type="InterPro" id="IPR003390">
    <property type="entry name" value="DNA_integrity_scan_DisA_N"/>
</dbReference>
<dbReference type="GO" id="GO:0004016">
    <property type="term" value="F:adenylate cyclase activity"/>
    <property type="evidence" value="ECO:0007669"/>
    <property type="project" value="UniProtKB-UniRule"/>
</dbReference>
<evidence type="ECO:0000256" key="10">
    <source>
        <dbReference type="HAMAP-Rule" id="MF_01499"/>
    </source>
</evidence>
<evidence type="ECO:0000256" key="7">
    <source>
        <dbReference type="ARBA" id="ARBA00022840"/>
    </source>
</evidence>
<dbReference type="InterPro" id="IPR045585">
    <property type="entry name" value="CdaA_N"/>
</dbReference>
<organism evidence="12 13">
    <name type="scientific">Candidatus Scatavimonas merdigallinarum</name>
    <dbReference type="NCBI Taxonomy" id="2840914"/>
    <lineage>
        <taxon>Bacteria</taxon>
        <taxon>Bacillati</taxon>
        <taxon>Bacillota</taxon>
        <taxon>Clostridia</taxon>
        <taxon>Eubacteriales</taxon>
        <taxon>Oscillospiraceae</taxon>
        <taxon>Oscillospiraceae incertae sedis</taxon>
        <taxon>Candidatus Scatavimonas</taxon>
    </lineage>
</organism>
<keyword evidence="7 10" id="KW-0067">ATP-binding</keyword>
<feature type="domain" description="DAC" evidence="11">
    <location>
        <begin position="86"/>
        <end position="254"/>
    </location>
</feature>
<dbReference type="PANTHER" id="PTHR34185:SF1">
    <property type="entry name" value="DIADENYLATE CYCLASE"/>
    <property type="match status" value="1"/>
</dbReference>
<accession>A0A9D1CV98</accession>
<sequence>MQLIHSFFSIIRTFEIKDLVDILCITFVIYGILKLVRETRAEQLLKGVVILVAVYLLAFTFQLTMLTALLRNFFEFGVIILFIIFQPEIRKALEQIGRSKLSKNFKFGMQAKEDHHEVALQKKAISAVVDAALVFQRAKTGALIVFERRTKLGEIIDTGTIVDAEPSVSVIGNLFFNKAPLHDGAVVMRDGRVYAAGCILPLTKNEEVDVNLGTRHRAALGMSEESDAVIVVVSEETGNISVAYRGRLTRDYTRDTLKERLEELLLPGDKTDIIELIPIFSSRRKEKRHEKD</sequence>
<evidence type="ECO:0000256" key="6">
    <source>
        <dbReference type="ARBA" id="ARBA00022741"/>
    </source>
</evidence>
<dbReference type="Proteomes" id="UP000886787">
    <property type="component" value="Unassembled WGS sequence"/>
</dbReference>
<evidence type="ECO:0000256" key="2">
    <source>
        <dbReference type="ARBA" id="ARBA00022475"/>
    </source>
</evidence>
<keyword evidence="4 10" id="KW-0812">Transmembrane</keyword>
<feature type="transmembrane region" description="Helical" evidence="10">
    <location>
        <begin position="48"/>
        <end position="70"/>
    </location>
</feature>
<keyword evidence="5 10" id="KW-0548">Nucleotidyltransferase</keyword>
<dbReference type="GO" id="GO:0005524">
    <property type="term" value="F:ATP binding"/>
    <property type="evidence" value="ECO:0007669"/>
    <property type="project" value="UniProtKB-UniRule"/>
</dbReference>
<evidence type="ECO:0000313" key="12">
    <source>
        <dbReference type="EMBL" id="HIQ80240.1"/>
    </source>
</evidence>
<evidence type="ECO:0000256" key="1">
    <source>
        <dbReference type="ARBA" id="ARBA00000877"/>
    </source>
</evidence>
<evidence type="ECO:0000256" key="4">
    <source>
        <dbReference type="ARBA" id="ARBA00022692"/>
    </source>
</evidence>
<protein>
    <recommendedName>
        <fullName evidence="10">Diadenylate cyclase</fullName>
        <shortName evidence="10">DAC</shortName>
        <ecNumber evidence="10">2.7.7.85</ecNumber>
    </recommendedName>
    <alternativeName>
        <fullName evidence="10">Cyclic-di-AMP synthase</fullName>
        <shortName evidence="10">c-di-AMP synthase</shortName>
    </alternativeName>
</protein>
<dbReference type="InterPro" id="IPR034701">
    <property type="entry name" value="CdaA"/>
</dbReference>
<dbReference type="GO" id="GO:0006171">
    <property type="term" value="P:cAMP biosynthetic process"/>
    <property type="evidence" value="ECO:0007669"/>
    <property type="project" value="InterPro"/>
</dbReference>
<evidence type="ECO:0000256" key="3">
    <source>
        <dbReference type="ARBA" id="ARBA00022679"/>
    </source>
</evidence>
<evidence type="ECO:0000256" key="8">
    <source>
        <dbReference type="ARBA" id="ARBA00022989"/>
    </source>
</evidence>
<evidence type="ECO:0000313" key="13">
    <source>
        <dbReference type="Proteomes" id="UP000886787"/>
    </source>
</evidence>
<reference evidence="12" key="1">
    <citation type="submission" date="2020-10" db="EMBL/GenBank/DDBJ databases">
        <authorList>
            <person name="Gilroy R."/>
        </authorList>
    </citation>
    <scope>NUCLEOTIDE SEQUENCE</scope>
    <source>
        <strain evidence="12">ChiSjej1B19-3389</strain>
    </source>
</reference>
<dbReference type="Pfam" id="PF02457">
    <property type="entry name" value="DAC"/>
    <property type="match status" value="1"/>
</dbReference>
<evidence type="ECO:0000259" key="11">
    <source>
        <dbReference type="PROSITE" id="PS51794"/>
    </source>
</evidence>
<dbReference type="Gene3D" id="3.40.1700.10">
    <property type="entry name" value="DNA integrity scanning protein, DisA, N-terminal domain"/>
    <property type="match status" value="1"/>
</dbReference>
<comment type="function">
    <text evidence="10">Catalyzes the condensation of 2 ATP molecules into cyclic di-AMP (c-di-AMP), a second messenger used to regulate differing processes in different bacteria.</text>
</comment>
<dbReference type="PIRSF" id="PIRSF004793">
    <property type="entry name" value="UCP004793"/>
    <property type="match status" value="1"/>
</dbReference>